<dbReference type="PANTHER" id="PTHR46641:SF18">
    <property type="entry name" value="G-PROTEIN COUPLED RECEPTORS FAMILY 1 PROFILE DOMAIN-CONTAINING PROTEIN"/>
    <property type="match status" value="1"/>
</dbReference>
<gene>
    <name evidence="8" type="ORF">ElyMa_001903800</name>
</gene>
<evidence type="ECO:0000256" key="2">
    <source>
        <dbReference type="ARBA" id="ARBA00022692"/>
    </source>
</evidence>
<proteinExistence type="inferred from homology"/>
<dbReference type="InterPro" id="IPR052954">
    <property type="entry name" value="GPCR-Ligand_Int"/>
</dbReference>
<keyword evidence="5" id="KW-0807">Transducer</keyword>
<keyword evidence="5 8" id="KW-0675">Receptor</keyword>
<feature type="transmembrane region" description="Helical" evidence="6">
    <location>
        <begin position="53"/>
        <end position="74"/>
    </location>
</feature>
<comment type="similarity">
    <text evidence="5">Belongs to the G-protein coupled receptor 1 family.</text>
</comment>
<feature type="transmembrane region" description="Helical" evidence="6">
    <location>
        <begin position="252"/>
        <end position="272"/>
    </location>
</feature>
<dbReference type="EMBL" id="BMAT01003862">
    <property type="protein sequence ID" value="GFR63741.1"/>
    <property type="molecule type" value="Genomic_DNA"/>
</dbReference>
<feature type="domain" description="G-protein coupled receptors family 1 profile" evidence="7">
    <location>
        <begin position="65"/>
        <end position="309"/>
    </location>
</feature>
<dbReference type="PROSITE" id="PS00237">
    <property type="entry name" value="G_PROTEIN_RECEP_F1_1"/>
    <property type="match status" value="1"/>
</dbReference>
<keyword evidence="2 5" id="KW-0812">Transmembrane</keyword>
<evidence type="ECO:0000259" key="7">
    <source>
        <dbReference type="PROSITE" id="PS50262"/>
    </source>
</evidence>
<feature type="transmembrane region" description="Helical" evidence="6">
    <location>
        <begin position="284"/>
        <end position="310"/>
    </location>
</feature>
<feature type="transmembrane region" description="Helical" evidence="6">
    <location>
        <begin position="191"/>
        <end position="216"/>
    </location>
</feature>
<dbReference type="SUPFAM" id="SSF81321">
    <property type="entry name" value="Family A G protein-coupled receptor-like"/>
    <property type="match status" value="1"/>
</dbReference>
<name>A0AAV4EU87_9GAST</name>
<dbReference type="PROSITE" id="PS50262">
    <property type="entry name" value="G_PROTEIN_RECEP_F1_2"/>
    <property type="match status" value="1"/>
</dbReference>
<comment type="subcellular location">
    <subcellularLocation>
        <location evidence="1">Membrane</location>
    </subcellularLocation>
</comment>
<evidence type="ECO:0000313" key="8">
    <source>
        <dbReference type="EMBL" id="GFR63741.1"/>
    </source>
</evidence>
<dbReference type="Gene3D" id="1.20.1070.10">
    <property type="entry name" value="Rhodopsin 7-helix transmembrane proteins"/>
    <property type="match status" value="1"/>
</dbReference>
<evidence type="ECO:0000256" key="5">
    <source>
        <dbReference type="RuleBase" id="RU000688"/>
    </source>
</evidence>
<feature type="transmembrane region" description="Helical" evidence="6">
    <location>
        <begin position="81"/>
        <end position="106"/>
    </location>
</feature>
<feature type="transmembrane region" description="Helical" evidence="6">
    <location>
        <begin position="158"/>
        <end position="179"/>
    </location>
</feature>
<sequence length="335" mass="37793">MNTNQTAPKFEDSANWDQMPDLFSNVSGVAIGNFSTVPPIDFSQFQFDYIQSIIFYVSVVFGIPGNILVLILAFKKTQSSSLLYITFLAIFDLCIIITHIIGRYVFSEISFQQLILDQVIGAFRLITNWLLVLLAIERCVAVCIPLRIISRRTSSVRSAYIGITVVILVSAALNFLPLADVLPLIKYPRAVLALALLIKVLLPAAVMLVCTYLTVLQLRKSHLERRDLVASSTLPQVSQAESEFTRLMISSCIFFILFHLPQITFTGLLYLIQVFPVFRNPTSFIALFNYLSIASEVNALNSAINFYAYLMAAPEYRKQAAGLLRFRSMYRRQTR</sequence>
<reference evidence="8 9" key="1">
    <citation type="journal article" date="2021" name="Elife">
        <title>Chloroplast acquisition without the gene transfer in kleptoplastic sea slugs, Plakobranchus ocellatus.</title>
        <authorList>
            <person name="Maeda T."/>
            <person name="Takahashi S."/>
            <person name="Yoshida T."/>
            <person name="Shimamura S."/>
            <person name="Takaki Y."/>
            <person name="Nagai Y."/>
            <person name="Toyoda A."/>
            <person name="Suzuki Y."/>
            <person name="Arimoto A."/>
            <person name="Ishii H."/>
            <person name="Satoh N."/>
            <person name="Nishiyama T."/>
            <person name="Hasebe M."/>
            <person name="Maruyama T."/>
            <person name="Minagawa J."/>
            <person name="Obokata J."/>
            <person name="Shigenobu S."/>
        </authorList>
    </citation>
    <scope>NUCLEOTIDE SEQUENCE [LARGE SCALE GENOMIC DNA]</scope>
</reference>
<keyword evidence="3 6" id="KW-1133">Transmembrane helix</keyword>
<evidence type="ECO:0000313" key="9">
    <source>
        <dbReference type="Proteomes" id="UP000762676"/>
    </source>
</evidence>
<evidence type="ECO:0000256" key="6">
    <source>
        <dbReference type="SAM" id="Phobius"/>
    </source>
</evidence>
<protein>
    <submittedName>
        <fullName evidence="8">Growth hormone secretagogue receptor type 1</fullName>
    </submittedName>
</protein>
<dbReference type="Proteomes" id="UP000762676">
    <property type="component" value="Unassembled WGS sequence"/>
</dbReference>
<dbReference type="AlphaFoldDB" id="A0AAV4EU87"/>
<dbReference type="GO" id="GO:0004930">
    <property type="term" value="F:G protein-coupled receptor activity"/>
    <property type="evidence" value="ECO:0007669"/>
    <property type="project" value="UniProtKB-KW"/>
</dbReference>
<dbReference type="PANTHER" id="PTHR46641">
    <property type="entry name" value="FMRFAMIDE RECEPTOR-RELATED"/>
    <property type="match status" value="1"/>
</dbReference>
<dbReference type="PRINTS" id="PR00237">
    <property type="entry name" value="GPCRRHODOPSN"/>
</dbReference>
<dbReference type="InterPro" id="IPR000276">
    <property type="entry name" value="GPCR_Rhodpsn"/>
</dbReference>
<keyword evidence="4 6" id="KW-0472">Membrane</keyword>
<dbReference type="GO" id="GO:0016020">
    <property type="term" value="C:membrane"/>
    <property type="evidence" value="ECO:0007669"/>
    <property type="project" value="UniProtKB-SubCell"/>
</dbReference>
<evidence type="ECO:0000256" key="1">
    <source>
        <dbReference type="ARBA" id="ARBA00004370"/>
    </source>
</evidence>
<keyword evidence="9" id="KW-1185">Reference proteome</keyword>
<keyword evidence="5" id="KW-0297">G-protein coupled receptor</keyword>
<accession>A0AAV4EU87</accession>
<dbReference type="InterPro" id="IPR017452">
    <property type="entry name" value="GPCR_Rhodpsn_7TM"/>
</dbReference>
<organism evidence="8 9">
    <name type="scientific">Elysia marginata</name>
    <dbReference type="NCBI Taxonomy" id="1093978"/>
    <lineage>
        <taxon>Eukaryota</taxon>
        <taxon>Metazoa</taxon>
        <taxon>Spiralia</taxon>
        <taxon>Lophotrochozoa</taxon>
        <taxon>Mollusca</taxon>
        <taxon>Gastropoda</taxon>
        <taxon>Heterobranchia</taxon>
        <taxon>Euthyneura</taxon>
        <taxon>Panpulmonata</taxon>
        <taxon>Sacoglossa</taxon>
        <taxon>Placobranchoidea</taxon>
        <taxon>Plakobranchidae</taxon>
        <taxon>Elysia</taxon>
    </lineage>
</organism>
<evidence type="ECO:0000256" key="4">
    <source>
        <dbReference type="ARBA" id="ARBA00023136"/>
    </source>
</evidence>
<evidence type="ECO:0000256" key="3">
    <source>
        <dbReference type="ARBA" id="ARBA00022989"/>
    </source>
</evidence>
<comment type="caution">
    <text evidence="8">The sequence shown here is derived from an EMBL/GenBank/DDBJ whole genome shotgun (WGS) entry which is preliminary data.</text>
</comment>